<sequence>MVAVEVFGPVAAGGVVVLGVFSVDVAVEVVAAGGVEEVAVGGAPPGVVGVGELGVADLVSPPGLV</sequence>
<reference evidence="1 2" key="1">
    <citation type="journal article" date="2012" name="J. Bacteriol.">
        <title>Complete genome sequence of strain 1860, a crenarchaeon of the genus pyrobaculum able to grow with various electron acceptors.</title>
        <authorList>
            <person name="Mardanov A.V."/>
            <person name="Gumerov V.M."/>
            <person name="Slobodkina G.B."/>
            <person name="Beletsky A.V."/>
            <person name="Bonch-Osmolovskaya E.A."/>
            <person name="Ravin N.V."/>
            <person name="Skryabin K.G."/>
        </authorList>
    </citation>
    <scope>NUCLEOTIDE SEQUENCE [LARGE SCALE GENOMIC DNA]</scope>
    <source>
        <strain evidence="1 2">1860</strain>
    </source>
</reference>
<proteinExistence type="predicted"/>
<dbReference type="AlphaFoldDB" id="G7VAK9"/>
<dbReference type="KEGG" id="pyr:P186_0801"/>
<protein>
    <submittedName>
        <fullName evidence="1">Uncharacterized protein</fullName>
    </submittedName>
</protein>
<name>G7VAK9_9CREN</name>
<evidence type="ECO:0000313" key="1">
    <source>
        <dbReference type="EMBL" id="AET32248.1"/>
    </source>
</evidence>
<organism evidence="1 2">
    <name type="scientific">Pyrobaculum ferrireducens</name>
    <dbReference type="NCBI Taxonomy" id="1104324"/>
    <lineage>
        <taxon>Archaea</taxon>
        <taxon>Thermoproteota</taxon>
        <taxon>Thermoprotei</taxon>
        <taxon>Thermoproteales</taxon>
        <taxon>Thermoproteaceae</taxon>
        <taxon>Pyrobaculum</taxon>
    </lineage>
</organism>
<accession>G7VAK9</accession>
<dbReference type="BioCyc" id="PSP1104324:GJSN-787-MONOMER"/>
<dbReference type="HOGENOM" id="CLU_2839511_0_0_2"/>
<evidence type="ECO:0000313" key="2">
    <source>
        <dbReference type="Proteomes" id="UP000005867"/>
    </source>
</evidence>
<keyword evidence="2" id="KW-1185">Reference proteome</keyword>
<dbReference type="Proteomes" id="UP000005867">
    <property type="component" value="Chromosome"/>
</dbReference>
<dbReference type="EMBL" id="CP003098">
    <property type="protein sequence ID" value="AET32248.1"/>
    <property type="molecule type" value="Genomic_DNA"/>
</dbReference>
<gene>
    <name evidence="1" type="ORF">P186_0801</name>
</gene>